<dbReference type="EMBL" id="MU267867">
    <property type="protein sequence ID" value="KAH7907829.1"/>
    <property type="molecule type" value="Genomic_DNA"/>
</dbReference>
<protein>
    <submittedName>
        <fullName evidence="1">Uncharacterized protein</fullName>
    </submittedName>
</protein>
<keyword evidence="2" id="KW-1185">Reference proteome</keyword>
<evidence type="ECO:0000313" key="2">
    <source>
        <dbReference type="Proteomes" id="UP000790377"/>
    </source>
</evidence>
<reference evidence="1" key="1">
    <citation type="journal article" date="2021" name="New Phytol.">
        <title>Evolutionary innovations through gain and loss of genes in the ectomycorrhizal Boletales.</title>
        <authorList>
            <person name="Wu G."/>
            <person name="Miyauchi S."/>
            <person name="Morin E."/>
            <person name="Kuo A."/>
            <person name="Drula E."/>
            <person name="Varga T."/>
            <person name="Kohler A."/>
            <person name="Feng B."/>
            <person name="Cao Y."/>
            <person name="Lipzen A."/>
            <person name="Daum C."/>
            <person name="Hundley H."/>
            <person name="Pangilinan J."/>
            <person name="Johnson J."/>
            <person name="Barry K."/>
            <person name="LaButti K."/>
            <person name="Ng V."/>
            <person name="Ahrendt S."/>
            <person name="Min B."/>
            <person name="Choi I.G."/>
            <person name="Park H."/>
            <person name="Plett J.M."/>
            <person name="Magnuson J."/>
            <person name="Spatafora J.W."/>
            <person name="Nagy L.G."/>
            <person name="Henrissat B."/>
            <person name="Grigoriev I.V."/>
            <person name="Yang Z.L."/>
            <person name="Xu J."/>
            <person name="Martin F.M."/>
        </authorList>
    </citation>
    <scope>NUCLEOTIDE SEQUENCE</scope>
    <source>
        <strain evidence="1">ATCC 28755</strain>
    </source>
</reference>
<accession>A0ACB8A3N4</accession>
<organism evidence="1 2">
    <name type="scientific">Hygrophoropsis aurantiaca</name>
    <dbReference type="NCBI Taxonomy" id="72124"/>
    <lineage>
        <taxon>Eukaryota</taxon>
        <taxon>Fungi</taxon>
        <taxon>Dikarya</taxon>
        <taxon>Basidiomycota</taxon>
        <taxon>Agaricomycotina</taxon>
        <taxon>Agaricomycetes</taxon>
        <taxon>Agaricomycetidae</taxon>
        <taxon>Boletales</taxon>
        <taxon>Coniophorineae</taxon>
        <taxon>Hygrophoropsidaceae</taxon>
        <taxon>Hygrophoropsis</taxon>
    </lineage>
</organism>
<dbReference type="Proteomes" id="UP000790377">
    <property type="component" value="Unassembled WGS sequence"/>
</dbReference>
<proteinExistence type="predicted"/>
<name>A0ACB8A3N4_9AGAM</name>
<evidence type="ECO:0000313" key="1">
    <source>
        <dbReference type="EMBL" id="KAH7907829.1"/>
    </source>
</evidence>
<comment type="caution">
    <text evidence="1">The sequence shown here is derived from an EMBL/GenBank/DDBJ whole genome shotgun (WGS) entry which is preliminary data.</text>
</comment>
<sequence length="161" mass="18324">MADSYCLIVILSPGPAHTGCSNMFVRMRACYDQTHMETYQEESRPAYVSRISVGGGPWHLHPNFPENENNLASRIYELDIAIHDYAPESWLCTVIPLEVLCSCCLMTHSARYRHHRNPTTSGKNTYVCRHWHFPSSIRSIIPPPRPPDKTAVSTMIIPSLR</sequence>
<gene>
    <name evidence="1" type="ORF">BJ138DRAFT_433271</name>
</gene>